<organism evidence="2 3">
    <name type="scientific">Deinococcus caeni</name>
    <dbReference type="NCBI Taxonomy" id="569127"/>
    <lineage>
        <taxon>Bacteria</taxon>
        <taxon>Thermotogati</taxon>
        <taxon>Deinococcota</taxon>
        <taxon>Deinococci</taxon>
        <taxon>Deinococcales</taxon>
        <taxon>Deinococcaceae</taxon>
        <taxon>Deinococcus</taxon>
    </lineage>
</organism>
<keyword evidence="1" id="KW-0812">Transmembrane</keyword>
<sequence>MNRPDPARWRAAALAALWMQVAALLGTAAFALWRSADVSRYFNAAEALLAALVMAWWTTLLGRVLTARPTPATDGVSRALTLTFPWLTSLRGALWGLTLFGILGGATPEANPVALTALLTLWGAAILASNATYGTLARLSSEPLAAAPRRRLMDWLNLSAALSLGMAVLNVVPIPGFSSAPTLSTQLVYGLGGLLDVTATLLALRALQVQPVPGGEESR</sequence>
<dbReference type="Proteomes" id="UP001423409">
    <property type="component" value="Unassembled WGS sequence"/>
</dbReference>
<protein>
    <recommendedName>
        <fullName evidence="4">Cation transporter</fullName>
    </recommendedName>
</protein>
<keyword evidence="1" id="KW-1133">Transmembrane helix</keyword>
<feature type="transmembrane region" description="Helical" evidence="1">
    <location>
        <begin position="155"/>
        <end position="174"/>
    </location>
</feature>
<proteinExistence type="predicted"/>
<feature type="transmembrane region" description="Helical" evidence="1">
    <location>
        <begin position="113"/>
        <end position="134"/>
    </location>
</feature>
<name>A0ABP9UFJ2_9DEIO</name>
<evidence type="ECO:0000313" key="2">
    <source>
        <dbReference type="EMBL" id="GAA5439516.1"/>
    </source>
</evidence>
<feature type="transmembrane region" description="Helical" evidence="1">
    <location>
        <begin position="47"/>
        <end position="65"/>
    </location>
</feature>
<comment type="caution">
    <text evidence="2">The sequence shown here is derived from an EMBL/GenBank/DDBJ whole genome shotgun (WGS) entry which is preliminary data.</text>
</comment>
<evidence type="ECO:0000256" key="1">
    <source>
        <dbReference type="SAM" id="Phobius"/>
    </source>
</evidence>
<reference evidence="2 3" key="1">
    <citation type="submission" date="2024-02" db="EMBL/GenBank/DDBJ databases">
        <title>Deinococcus caeni NBRC 101312.</title>
        <authorList>
            <person name="Ichikawa N."/>
            <person name="Katano-Makiyama Y."/>
            <person name="Hidaka K."/>
        </authorList>
    </citation>
    <scope>NUCLEOTIDE SEQUENCE [LARGE SCALE GENOMIC DNA]</scope>
    <source>
        <strain evidence="2 3">NBRC 101312</strain>
    </source>
</reference>
<keyword evidence="3" id="KW-1185">Reference proteome</keyword>
<accession>A0ABP9UFJ2</accession>
<dbReference type="EMBL" id="BAABQU010000009">
    <property type="protein sequence ID" value="GAA5439516.1"/>
    <property type="molecule type" value="Genomic_DNA"/>
</dbReference>
<feature type="transmembrane region" description="Helical" evidence="1">
    <location>
        <begin position="186"/>
        <end position="204"/>
    </location>
</feature>
<dbReference type="RefSeq" id="WP_345442799.1">
    <property type="nucleotide sequence ID" value="NZ_BAABQU010000009.1"/>
</dbReference>
<evidence type="ECO:0008006" key="4">
    <source>
        <dbReference type="Google" id="ProtNLM"/>
    </source>
</evidence>
<gene>
    <name evidence="2" type="ORF">Dcae01_01019</name>
</gene>
<keyword evidence="1" id="KW-0472">Membrane</keyword>
<evidence type="ECO:0000313" key="3">
    <source>
        <dbReference type="Proteomes" id="UP001423409"/>
    </source>
</evidence>
<feature type="transmembrane region" description="Helical" evidence="1">
    <location>
        <begin position="86"/>
        <end position="107"/>
    </location>
</feature>